<dbReference type="HOGENOM" id="CLU_1780654_0_0_1"/>
<sequence length="146" mass="16388">MWTGSINRSSELSFLSQAASLKIYSGYCRIKGLQSYKKLLQTPGSSSPVCGSTPITLFSITSRSSDRRHSRKTQGSANVELDICTIQSQHVEPNGPMGPNWLYVMNGHHERADNSILDVSFYLAVLWGNFDQYLKDKVYFIDTVFP</sequence>
<dbReference type="AlphaFoldDB" id="D8SQM0"/>
<gene>
    <name evidence="1" type="ORF">SELMODRAFT_424654</name>
</gene>
<dbReference type="InParanoid" id="D8SQM0"/>
<dbReference type="Proteomes" id="UP000001514">
    <property type="component" value="Unassembled WGS sequence"/>
</dbReference>
<organism evidence="2">
    <name type="scientific">Selaginella moellendorffii</name>
    <name type="common">Spikemoss</name>
    <dbReference type="NCBI Taxonomy" id="88036"/>
    <lineage>
        <taxon>Eukaryota</taxon>
        <taxon>Viridiplantae</taxon>
        <taxon>Streptophyta</taxon>
        <taxon>Embryophyta</taxon>
        <taxon>Tracheophyta</taxon>
        <taxon>Lycopodiopsida</taxon>
        <taxon>Selaginellales</taxon>
        <taxon>Selaginellaceae</taxon>
        <taxon>Selaginella</taxon>
    </lineage>
</organism>
<name>D8SQM0_SELML</name>
<dbReference type="Gramene" id="EFJ13187">
    <property type="protein sequence ID" value="EFJ13187"/>
    <property type="gene ID" value="SELMODRAFT_424654"/>
</dbReference>
<accession>D8SQM0</accession>
<dbReference type="KEGG" id="smo:SELMODRAFT_424654"/>
<reference evidence="1 2" key="1">
    <citation type="journal article" date="2011" name="Science">
        <title>The Selaginella genome identifies genetic changes associated with the evolution of vascular plants.</title>
        <authorList>
            <person name="Banks J.A."/>
            <person name="Nishiyama T."/>
            <person name="Hasebe M."/>
            <person name="Bowman J.L."/>
            <person name="Gribskov M."/>
            <person name="dePamphilis C."/>
            <person name="Albert V.A."/>
            <person name="Aono N."/>
            <person name="Aoyama T."/>
            <person name="Ambrose B.A."/>
            <person name="Ashton N.W."/>
            <person name="Axtell M.J."/>
            <person name="Barker E."/>
            <person name="Barker M.S."/>
            <person name="Bennetzen J.L."/>
            <person name="Bonawitz N.D."/>
            <person name="Chapple C."/>
            <person name="Cheng C."/>
            <person name="Correa L.G."/>
            <person name="Dacre M."/>
            <person name="DeBarry J."/>
            <person name="Dreyer I."/>
            <person name="Elias M."/>
            <person name="Engstrom E.M."/>
            <person name="Estelle M."/>
            <person name="Feng L."/>
            <person name="Finet C."/>
            <person name="Floyd S.K."/>
            <person name="Frommer W.B."/>
            <person name="Fujita T."/>
            <person name="Gramzow L."/>
            <person name="Gutensohn M."/>
            <person name="Harholt J."/>
            <person name="Hattori M."/>
            <person name="Heyl A."/>
            <person name="Hirai T."/>
            <person name="Hiwatashi Y."/>
            <person name="Ishikawa M."/>
            <person name="Iwata M."/>
            <person name="Karol K.G."/>
            <person name="Koehler B."/>
            <person name="Kolukisaoglu U."/>
            <person name="Kubo M."/>
            <person name="Kurata T."/>
            <person name="Lalonde S."/>
            <person name="Li K."/>
            <person name="Li Y."/>
            <person name="Litt A."/>
            <person name="Lyons E."/>
            <person name="Manning G."/>
            <person name="Maruyama T."/>
            <person name="Michael T.P."/>
            <person name="Mikami K."/>
            <person name="Miyazaki S."/>
            <person name="Morinaga S."/>
            <person name="Murata T."/>
            <person name="Mueller-Roeber B."/>
            <person name="Nelson D.R."/>
            <person name="Obara M."/>
            <person name="Oguri Y."/>
            <person name="Olmstead R.G."/>
            <person name="Onodera N."/>
            <person name="Petersen B.L."/>
            <person name="Pils B."/>
            <person name="Prigge M."/>
            <person name="Rensing S.A."/>
            <person name="Riano-Pachon D.M."/>
            <person name="Roberts A.W."/>
            <person name="Sato Y."/>
            <person name="Scheller H.V."/>
            <person name="Schulz B."/>
            <person name="Schulz C."/>
            <person name="Shakirov E.V."/>
            <person name="Shibagaki N."/>
            <person name="Shinohara N."/>
            <person name="Shippen D.E."/>
            <person name="Soerensen I."/>
            <person name="Sotooka R."/>
            <person name="Sugimoto N."/>
            <person name="Sugita M."/>
            <person name="Sumikawa N."/>
            <person name="Tanurdzic M."/>
            <person name="Theissen G."/>
            <person name="Ulvskov P."/>
            <person name="Wakazuki S."/>
            <person name="Weng J.K."/>
            <person name="Willats W.W."/>
            <person name="Wipf D."/>
            <person name="Wolf P.G."/>
            <person name="Yang L."/>
            <person name="Zimmer A.D."/>
            <person name="Zhu Q."/>
            <person name="Mitros T."/>
            <person name="Hellsten U."/>
            <person name="Loque D."/>
            <person name="Otillar R."/>
            <person name="Salamov A."/>
            <person name="Schmutz J."/>
            <person name="Shapiro H."/>
            <person name="Lindquist E."/>
            <person name="Lucas S."/>
            <person name="Rokhsar D."/>
            <person name="Grigoriev I.V."/>
        </authorList>
    </citation>
    <scope>NUCLEOTIDE SEQUENCE [LARGE SCALE GENOMIC DNA]</scope>
</reference>
<keyword evidence="2" id="KW-1185">Reference proteome</keyword>
<protein>
    <submittedName>
        <fullName evidence="1">Uncharacterized protein</fullName>
    </submittedName>
</protein>
<evidence type="ECO:0000313" key="2">
    <source>
        <dbReference type="Proteomes" id="UP000001514"/>
    </source>
</evidence>
<evidence type="ECO:0000313" key="1">
    <source>
        <dbReference type="EMBL" id="EFJ13187.1"/>
    </source>
</evidence>
<dbReference type="EMBL" id="GL377634">
    <property type="protein sequence ID" value="EFJ13187.1"/>
    <property type="molecule type" value="Genomic_DNA"/>
</dbReference>
<proteinExistence type="predicted"/>